<dbReference type="SUPFAM" id="SSF90250">
    <property type="entry name" value="Troponin coil-coiled subunits"/>
    <property type="match status" value="1"/>
</dbReference>
<accession>A0ABM1BPX4</accession>
<evidence type="ECO:0000313" key="4">
    <source>
        <dbReference type="Proteomes" id="UP000694941"/>
    </source>
</evidence>
<dbReference type="RefSeq" id="XP_013786389.1">
    <property type="nucleotide sequence ID" value="XM_013930935.2"/>
</dbReference>
<evidence type="ECO:0000256" key="2">
    <source>
        <dbReference type="SAM" id="Coils"/>
    </source>
</evidence>
<gene>
    <name evidence="5" type="primary">LOC106470385</name>
</gene>
<dbReference type="InterPro" id="IPR038077">
    <property type="entry name" value="Troponin_sf"/>
</dbReference>
<dbReference type="Proteomes" id="UP000694941">
    <property type="component" value="Unplaced"/>
</dbReference>
<evidence type="ECO:0000256" key="1">
    <source>
        <dbReference type="ARBA" id="ARBA00008330"/>
    </source>
</evidence>
<dbReference type="Gene3D" id="1.20.5.350">
    <property type="match status" value="1"/>
</dbReference>
<comment type="similarity">
    <text evidence="1">Belongs to the troponin T family.</text>
</comment>
<dbReference type="GeneID" id="106470385"/>
<keyword evidence="2" id="KW-0175">Coiled coil</keyword>
<dbReference type="InterPro" id="IPR001978">
    <property type="entry name" value="Troponin"/>
</dbReference>
<feature type="region of interest" description="Disordered" evidence="3">
    <location>
        <begin position="1"/>
        <end position="43"/>
    </location>
</feature>
<name>A0ABM1BPX4_LIMPO</name>
<sequence length="180" mass="21122">MIYHIHTELKEEKKQREAEAKRKRLEEAEKKRQAMADAMQKQKLQEPVKRNFIIQKKEGASVTHAGLGFDKMSSALFAETERGKTKEQLAADKEVCLQMRVKPLELEGLSVDELRQRANELWNKISTLESDKYDLEERQKRQEYDLKELNERQRQINRNKALKKGLDPEALSGKYPVRIT</sequence>
<dbReference type="PANTHER" id="PTHR11521:SF1">
    <property type="entry name" value="TROPONIN T, SKELETAL MUSCLE"/>
    <property type="match status" value="1"/>
</dbReference>
<dbReference type="PANTHER" id="PTHR11521">
    <property type="entry name" value="TROPONIN T"/>
    <property type="match status" value="1"/>
</dbReference>
<reference evidence="5" key="1">
    <citation type="submission" date="2025-08" db="UniProtKB">
        <authorList>
            <consortium name="RefSeq"/>
        </authorList>
    </citation>
    <scope>IDENTIFICATION</scope>
    <source>
        <tissue evidence="5">Muscle</tissue>
    </source>
</reference>
<evidence type="ECO:0000256" key="3">
    <source>
        <dbReference type="SAM" id="MobiDB-lite"/>
    </source>
</evidence>
<feature type="coiled-coil region" evidence="2">
    <location>
        <begin position="111"/>
        <end position="159"/>
    </location>
</feature>
<proteinExistence type="inferred from homology"/>
<feature type="compositionally biased region" description="Basic and acidic residues" evidence="3">
    <location>
        <begin position="1"/>
        <end position="34"/>
    </location>
</feature>
<dbReference type="Pfam" id="PF00992">
    <property type="entry name" value="Troponin"/>
    <property type="match status" value="1"/>
</dbReference>
<organism evidence="4 5">
    <name type="scientific">Limulus polyphemus</name>
    <name type="common">Atlantic horseshoe crab</name>
    <dbReference type="NCBI Taxonomy" id="6850"/>
    <lineage>
        <taxon>Eukaryota</taxon>
        <taxon>Metazoa</taxon>
        <taxon>Ecdysozoa</taxon>
        <taxon>Arthropoda</taxon>
        <taxon>Chelicerata</taxon>
        <taxon>Merostomata</taxon>
        <taxon>Xiphosura</taxon>
        <taxon>Limulidae</taxon>
        <taxon>Limulus</taxon>
    </lineage>
</organism>
<dbReference type="InterPro" id="IPR027707">
    <property type="entry name" value="TNNT"/>
</dbReference>
<keyword evidence="4" id="KW-1185">Reference proteome</keyword>
<protein>
    <submittedName>
        <fullName evidence="5">Troponin T-like</fullName>
    </submittedName>
</protein>
<evidence type="ECO:0000313" key="5">
    <source>
        <dbReference type="RefSeq" id="XP_013786389.1"/>
    </source>
</evidence>